<dbReference type="Pfam" id="PF00013">
    <property type="entry name" value="KH_1"/>
    <property type="match status" value="1"/>
</dbReference>
<evidence type="ECO:0000259" key="2">
    <source>
        <dbReference type="Pfam" id="PF00013"/>
    </source>
</evidence>
<dbReference type="AlphaFoldDB" id="A0AAN8G602"/>
<evidence type="ECO:0000313" key="3">
    <source>
        <dbReference type="EMBL" id="KAK5984370.1"/>
    </source>
</evidence>
<comment type="caution">
    <text evidence="3">The sequence shown here is derived from an EMBL/GenBank/DDBJ whole genome shotgun (WGS) entry which is preliminary data.</text>
</comment>
<reference evidence="3 4" key="1">
    <citation type="submission" date="2019-10" db="EMBL/GenBank/DDBJ databases">
        <title>Assembly and Annotation for the nematode Trichostrongylus colubriformis.</title>
        <authorList>
            <person name="Martin J."/>
        </authorList>
    </citation>
    <scope>NUCLEOTIDE SEQUENCE [LARGE SCALE GENOMIC DNA]</scope>
    <source>
        <strain evidence="3">G859</strain>
        <tissue evidence="3">Whole worm</tissue>
    </source>
</reference>
<dbReference type="GO" id="GO:0003723">
    <property type="term" value="F:RNA binding"/>
    <property type="evidence" value="ECO:0007669"/>
    <property type="project" value="UniProtKB-UniRule"/>
</dbReference>
<dbReference type="InterPro" id="IPR036612">
    <property type="entry name" value="KH_dom_type_1_sf"/>
</dbReference>
<protein>
    <recommendedName>
        <fullName evidence="2">K Homology domain-containing protein</fullName>
    </recommendedName>
</protein>
<sequence>MFLNVIRRRSGAGSNGHNPAAALLSLPDTWVGLVVGSKARTLQKIKEYGGCKLEVFKREEAKHIPENTRLIRISGDKSDILLGRYLIERLINDAIERKEGAGN</sequence>
<name>A0AAN8G602_TRICO</name>
<evidence type="ECO:0000256" key="1">
    <source>
        <dbReference type="PROSITE-ProRule" id="PRU00117"/>
    </source>
</evidence>
<dbReference type="Gene3D" id="3.30.1370.10">
    <property type="entry name" value="K Homology domain, type 1"/>
    <property type="match status" value="1"/>
</dbReference>
<organism evidence="3 4">
    <name type="scientific">Trichostrongylus colubriformis</name>
    <name type="common">Black scour worm</name>
    <dbReference type="NCBI Taxonomy" id="6319"/>
    <lineage>
        <taxon>Eukaryota</taxon>
        <taxon>Metazoa</taxon>
        <taxon>Ecdysozoa</taxon>
        <taxon>Nematoda</taxon>
        <taxon>Chromadorea</taxon>
        <taxon>Rhabditida</taxon>
        <taxon>Rhabditina</taxon>
        <taxon>Rhabditomorpha</taxon>
        <taxon>Strongyloidea</taxon>
        <taxon>Trichostrongylidae</taxon>
        <taxon>Trichostrongylus</taxon>
    </lineage>
</organism>
<dbReference type="InterPro" id="IPR004088">
    <property type="entry name" value="KH_dom_type_1"/>
</dbReference>
<dbReference type="PROSITE" id="PS50084">
    <property type="entry name" value="KH_TYPE_1"/>
    <property type="match status" value="1"/>
</dbReference>
<evidence type="ECO:0000313" key="4">
    <source>
        <dbReference type="Proteomes" id="UP001331761"/>
    </source>
</evidence>
<feature type="domain" description="K Homology" evidence="2">
    <location>
        <begin position="25"/>
        <end position="88"/>
    </location>
</feature>
<gene>
    <name evidence="3" type="ORF">GCK32_020227</name>
</gene>
<dbReference type="SUPFAM" id="SSF54791">
    <property type="entry name" value="Eukaryotic type KH-domain (KH-domain type I)"/>
    <property type="match status" value="1"/>
</dbReference>
<keyword evidence="1" id="KW-0694">RNA-binding</keyword>
<keyword evidence="4" id="KW-1185">Reference proteome</keyword>
<dbReference type="Proteomes" id="UP001331761">
    <property type="component" value="Unassembled WGS sequence"/>
</dbReference>
<proteinExistence type="predicted"/>
<accession>A0AAN8G602</accession>
<dbReference type="EMBL" id="WIXE01002975">
    <property type="protein sequence ID" value="KAK5984370.1"/>
    <property type="molecule type" value="Genomic_DNA"/>
</dbReference>